<evidence type="ECO:0000313" key="2">
    <source>
        <dbReference type="EMBL" id="CDN40774.1"/>
    </source>
</evidence>
<dbReference type="KEGG" id="mamp:MAMA39_06570"/>
<dbReference type="PANTHER" id="PTHR37292">
    <property type="entry name" value="VNG6097C"/>
    <property type="match status" value="1"/>
</dbReference>
<reference evidence="2 3" key="1">
    <citation type="journal article" date="2015" name="Clin. Infect. Dis.">
        <title>Genomic Investigations unmask Mycoplasma amphoriforme, a new respiratory pathogen.</title>
        <authorList>
            <person name="Gillespie S.H."/>
            <person name="Ling C.L."/>
            <person name="Oravcova K."/>
            <person name="Pinheiro M."/>
            <person name="Wells L."/>
            <person name="Bryant J.M."/>
            <person name="McHugh T.D."/>
            <person name="Bebear C."/>
            <person name="Webster D."/>
            <person name="Harris S.R."/>
            <person name="Seth-Smith H.M."/>
            <person name="Thomson N.R."/>
        </authorList>
    </citation>
    <scope>NUCLEOTIDE SEQUENCE [LARGE SCALE GENOMIC DNA]</scope>
    <source>
        <strain evidence="2 3">A39</strain>
    </source>
</reference>
<keyword evidence="3" id="KW-1185">Reference proteome</keyword>
<dbReference type="PANTHER" id="PTHR37292:SF2">
    <property type="entry name" value="DUF262 DOMAIN-CONTAINING PROTEIN"/>
    <property type="match status" value="1"/>
</dbReference>
<organism evidence="2 3">
    <name type="scientific">Mycoplasma amphoriforme A39</name>
    <dbReference type="NCBI Taxonomy" id="572419"/>
    <lineage>
        <taxon>Bacteria</taxon>
        <taxon>Bacillati</taxon>
        <taxon>Mycoplasmatota</taxon>
        <taxon>Mollicutes</taxon>
        <taxon>Mycoplasmataceae</taxon>
        <taxon>Mycoplasma</taxon>
    </lineage>
</organism>
<dbReference type="Pfam" id="PF03235">
    <property type="entry name" value="GmrSD_N"/>
    <property type="match status" value="1"/>
</dbReference>
<protein>
    <recommendedName>
        <fullName evidence="1">GmrSD restriction endonucleases N-terminal domain-containing protein</fullName>
    </recommendedName>
</protein>
<sequence length="547" mass="65171">MDCSKDWNKMEKDDHSSISHCEGVYGSISIKDAVNHVFKKEYRLPSLQRNFIWKHKQIENLFNSIMLGFPINLFIFWKPHHDPIEEFGSYEFLTNHKPDSFDNLHSQTKINSTIDKPTFVIDGQQRLTSLYFGLMGSYKFNESRSKQETKNSEHKLYLNLTPLIDKKNINSESSYSFKFLSQNEKETYKKNHKKDYGEESLLFEITGMLKNYNDKNDKEEKIKQYLIKNNIRDNSKIHHVKSTLNRLFDLICEKKLIHYYQEQGQNLNNVLEMFIRINSGGIPLSRSDLIFSIICIKVGSKNNEDKPFEAREEITKLIKNIRDNFQFEISKEFILKTYLVLFSDNIRFLLKNFNDEKKFDEFKANWKNVKQSIELVFRLLKRLKFDNKTFKGLNVLIPIIYHIYYCRENYQNIFDSSLPRTEDEKRNEKNIFKYLYISFIKGIFGKNVDGILKRIKKVFENIKDDKSRIFPFPIKDIVDEFSEDTATNYNFDDDTLCHSIENAKKDDPKTWCLLYLLYADKYSFEDIRIENKITCIQKMILKILNVL</sequence>
<proteinExistence type="predicted"/>
<dbReference type="AlphaFoldDB" id="A0A292IIL7"/>
<dbReference type="InterPro" id="IPR004919">
    <property type="entry name" value="GmrSD_N"/>
</dbReference>
<evidence type="ECO:0000313" key="3">
    <source>
        <dbReference type="Proteomes" id="UP000261764"/>
    </source>
</evidence>
<feature type="domain" description="GmrSD restriction endonucleases N-terminal" evidence="1">
    <location>
        <begin position="35"/>
        <end position="294"/>
    </location>
</feature>
<evidence type="ECO:0000259" key="1">
    <source>
        <dbReference type="Pfam" id="PF03235"/>
    </source>
</evidence>
<dbReference type="EMBL" id="HG937516">
    <property type="protein sequence ID" value="CDN40774.1"/>
    <property type="molecule type" value="Genomic_DNA"/>
</dbReference>
<accession>A0A292IIL7</accession>
<gene>
    <name evidence="2" type="ORF">MAMA39_06570</name>
</gene>
<name>A0A292IIL7_9MOLU</name>
<dbReference type="Proteomes" id="UP000261764">
    <property type="component" value="Chromosome I"/>
</dbReference>